<evidence type="ECO:0000256" key="5">
    <source>
        <dbReference type="ARBA" id="ARBA00022679"/>
    </source>
</evidence>
<evidence type="ECO:0000313" key="13">
    <source>
        <dbReference type="EMBL" id="GIG83068.1"/>
    </source>
</evidence>
<dbReference type="EMBL" id="BONV01000035">
    <property type="protein sequence ID" value="GIG83068.1"/>
    <property type="molecule type" value="Genomic_DNA"/>
</dbReference>
<evidence type="ECO:0000256" key="4">
    <source>
        <dbReference type="ARBA" id="ARBA00022553"/>
    </source>
</evidence>
<proteinExistence type="predicted"/>
<keyword evidence="9" id="KW-0902">Two-component regulatory system</keyword>
<organism evidence="13 14">
    <name type="scientific">Planotetraspora kaengkrachanensis</name>
    <dbReference type="NCBI Taxonomy" id="575193"/>
    <lineage>
        <taxon>Bacteria</taxon>
        <taxon>Bacillati</taxon>
        <taxon>Actinomycetota</taxon>
        <taxon>Actinomycetes</taxon>
        <taxon>Streptosporangiales</taxon>
        <taxon>Streptosporangiaceae</taxon>
        <taxon>Planotetraspora</taxon>
    </lineage>
</organism>
<reference evidence="13 14" key="1">
    <citation type="submission" date="2021-01" db="EMBL/GenBank/DDBJ databases">
        <title>Whole genome shotgun sequence of Planotetraspora kaengkrachanensis NBRC 104272.</title>
        <authorList>
            <person name="Komaki H."/>
            <person name="Tamura T."/>
        </authorList>
    </citation>
    <scope>NUCLEOTIDE SEQUENCE [LARGE SCALE GENOMIC DNA]</scope>
    <source>
        <strain evidence="13 14">NBRC 104272</strain>
    </source>
</reference>
<evidence type="ECO:0000256" key="8">
    <source>
        <dbReference type="ARBA" id="ARBA00022989"/>
    </source>
</evidence>
<dbReference type="InterPro" id="IPR004358">
    <property type="entry name" value="Sig_transdc_His_kin-like_C"/>
</dbReference>
<dbReference type="AlphaFoldDB" id="A0A8J3VA92"/>
<evidence type="ECO:0000313" key="14">
    <source>
        <dbReference type="Proteomes" id="UP000630097"/>
    </source>
</evidence>
<dbReference type="InterPro" id="IPR050428">
    <property type="entry name" value="TCS_sensor_his_kinase"/>
</dbReference>
<name>A0A8J3VA92_9ACTN</name>
<keyword evidence="8 11" id="KW-1133">Transmembrane helix</keyword>
<dbReference type="InterPro" id="IPR003661">
    <property type="entry name" value="HisK_dim/P_dom"/>
</dbReference>
<dbReference type="Pfam" id="PF02518">
    <property type="entry name" value="HATPase_c"/>
    <property type="match status" value="1"/>
</dbReference>
<dbReference type="SUPFAM" id="SSF55874">
    <property type="entry name" value="ATPase domain of HSP90 chaperone/DNA topoisomerase II/histidine kinase"/>
    <property type="match status" value="1"/>
</dbReference>
<dbReference type="EC" id="2.7.13.3" evidence="3"/>
<dbReference type="GO" id="GO:0005886">
    <property type="term" value="C:plasma membrane"/>
    <property type="evidence" value="ECO:0007669"/>
    <property type="project" value="UniProtKB-SubCell"/>
</dbReference>
<keyword evidence="14" id="KW-1185">Reference proteome</keyword>
<dbReference type="InterPro" id="IPR036097">
    <property type="entry name" value="HisK_dim/P_sf"/>
</dbReference>
<dbReference type="SUPFAM" id="SSF47384">
    <property type="entry name" value="Homodimeric domain of signal transducing histidine kinase"/>
    <property type="match status" value="1"/>
</dbReference>
<dbReference type="InterPro" id="IPR005467">
    <property type="entry name" value="His_kinase_dom"/>
</dbReference>
<dbReference type="CDD" id="cd00082">
    <property type="entry name" value="HisKA"/>
    <property type="match status" value="1"/>
</dbReference>
<dbReference type="PRINTS" id="PR00344">
    <property type="entry name" value="BCTRLSENSOR"/>
</dbReference>
<comment type="subcellular location">
    <subcellularLocation>
        <location evidence="2">Cell membrane</location>
    </subcellularLocation>
</comment>
<evidence type="ECO:0000256" key="7">
    <source>
        <dbReference type="ARBA" id="ARBA00022777"/>
    </source>
</evidence>
<accession>A0A8J3VA92</accession>
<evidence type="ECO:0000256" key="2">
    <source>
        <dbReference type="ARBA" id="ARBA00004236"/>
    </source>
</evidence>
<feature type="domain" description="Histidine kinase" evidence="12">
    <location>
        <begin position="89"/>
        <end position="296"/>
    </location>
</feature>
<dbReference type="InterPro" id="IPR036890">
    <property type="entry name" value="HATPase_C_sf"/>
</dbReference>
<evidence type="ECO:0000256" key="10">
    <source>
        <dbReference type="ARBA" id="ARBA00023136"/>
    </source>
</evidence>
<keyword evidence="7" id="KW-0418">Kinase</keyword>
<dbReference type="PROSITE" id="PS50109">
    <property type="entry name" value="HIS_KIN"/>
    <property type="match status" value="1"/>
</dbReference>
<comment type="catalytic activity">
    <reaction evidence="1">
        <text>ATP + protein L-histidine = ADP + protein N-phospho-L-histidine.</text>
        <dbReference type="EC" id="2.7.13.3"/>
    </reaction>
</comment>
<dbReference type="PANTHER" id="PTHR45436:SF5">
    <property type="entry name" value="SENSOR HISTIDINE KINASE TRCS"/>
    <property type="match status" value="1"/>
</dbReference>
<dbReference type="Pfam" id="PF00512">
    <property type="entry name" value="HisKA"/>
    <property type="match status" value="1"/>
</dbReference>
<dbReference type="GO" id="GO:0000155">
    <property type="term" value="F:phosphorelay sensor kinase activity"/>
    <property type="evidence" value="ECO:0007669"/>
    <property type="project" value="InterPro"/>
</dbReference>
<evidence type="ECO:0000256" key="6">
    <source>
        <dbReference type="ARBA" id="ARBA00022692"/>
    </source>
</evidence>
<evidence type="ECO:0000256" key="9">
    <source>
        <dbReference type="ARBA" id="ARBA00023012"/>
    </source>
</evidence>
<dbReference type="PANTHER" id="PTHR45436">
    <property type="entry name" value="SENSOR HISTIDINE KINASE YKOH"/>
    <property type="match status" value="1"/>
</dbReference>
<feature type="transmembrane region" description="Helical" evidence="11">
    <location>
        <begin position="42"/>
        <end position="59"/>
    </location>
</feature>
<keyword evidence="6 11" id="KW-0812">Transmembrane</keyword>
<comment type="caution">
    <text evidence="13">The sequence shown here is derived from an EMBL/GenBank/DDBJ whole genome shotgun (WGS) entry which is preliminary data.</text>
</comment>
<dbReference type="InterPro" id="IPR003594">
    <property type="entry name" value="HATPase_dom"/>
</dbReference>
<dbReference type="SMART" id="SM00388">
    <property type="entry name" value="HisKA"/>
    <property type="match status" value="1"/>
</dbReference>
<keyword evidence="10 11" id="KW-0472">Membrane</keyword>
<dbReference type="Proteomes" id="UP000630097">
    <property type="component" value="Unassembled WGS sequence"/>
</dbReference>
<keyword evidence="5" id="KW-0808">Transferase</keyword>
<evidence type="ECO:0000256" key="1">
    <source>
        <dbReference type="ARBA" id="ARBA00000085"/>
    </source>
</evidence>
<dbReference type="SMART" id="SM00387">
    <property type="entry name" value="HATPase_c"/>
    <property type="match status" value="1"/>
</dbReference>
<evidence type="ECO:0000256" key="3">
    <source>
        <dbReference type="ARBA" id="ARBA00012438"/>
    </source>
</evidence>
<sequence>MRRAFGHEPEAACLDAGSHGAGRPAGACASCRILRLAALRPFVIAGAFCIVVPVAWTRWRARAGVLERLDHADKRAERALDRQRQFAVDAAHELRTPLAGLRLQLEDAQMHPDDTDLRNLLDHALHDLGRVQNIITDLLLLAGLETGAQTTMEEIDLTALVREAVAHRQGVQEVRFHLDPALKIRGVPSHITRLLANLLDNAQRHAARTIWIDLRRKGDSAELTIADDGAGIAPTDRERIFHRFVRLDSARSRDCGGTGLGLAIARDIASAHNGSLHVEDSASGGACFVLRMPLTTNR</sequence>
<dbReference type="Gene3D" id="1.10.287.130">
    <property type="match status" value="1"/>
</dbReference>
<dbReference type="Gene3D" id="3.30.565.10">
    <property type="entry name" value="Histidine kinase-like ATPase, C-terminal domain"/>
    <property type="match status" value="1"/>
</dbReference>
<evidence type="ECO:0000259" key="12">
    <source>
        <dbReference type="PROSITE" id="PS50109"/>
    </source>
</evidence>
<evidence type="ECO:0000256" key="11">
    <source>
        <dbReference type="SAM" id="Phobius"/>
    </source>
</evidence>
<protein>
    <recommendedName>
        <fullName evidence="3">histidine kinase</fullName>
        <ecNumber evidence="3">2.7.13.3</ecNumber>
    </recommendedName>
</protein>
<keyword evidence="4" id="KW-0597">Phosphoprotein</keyword>
<gene>
    <name evidence="13" type="ORF">Pka01_61950</name>
</gene>